<dbReference type="AlphaFoldDB" id="A0A346NMZ6"/>
<proteinExistence type="predicted"/>
<gene>
    <name evidence="1" type="ORF">D0Y50_11375</name>
</gene>
<dbReference type="KEGG" id="salm:D0Y50_11375"/>
<evidence type="ECO:0000313" key="1">
    <source>
        <dbReference type="EMBL" id="AXR06903.1"/>
    </source>
</evidence>
<dbReference type="Proteomes" id="UP000262073">
    <property type="component" value="Chromosome"/>
</dbReference>
<protein>
    <submittedName>
        <fullName evidence="1">Uncharacterized protein</fullName>
    </submittedName>
</protein>
<name>A0A346NMZ6_9ALTE</name>
<dbReference type="EMBL" id="CP031769">
    <property type="protein sequence ID" value="AXR06903.1"/>
    <property type="molecule type" value="Genomic_DNA"/>
</dbReference>
<sequence>MICRYPYFAILCYYWADLGKRQNEHLPLLIITANINQNLPNSAGIKGAYVIKNGLPIRYIKRGVILIKLPLIEVGINPADTKN</sequence>
<evidence type="ECO:0000313" key="2">
    <source>
        <dbReference type="Proteomes" id="UP000262073"/>
    </source>
</evidence>
<organism evidence="1 2">
    <name type="scientific">Salinimonas sediminis</name>
    <dbReference type="NCBI Taxonomy" id="2303538"/>
    <lineage>
        <taxon>Bacteria</taxon>
        <taxon>Pseudomonadati</taxon>
        <taxon>Pseudomonadota</taxon>
        <taxon>Gammaproteobacteria</taxon>
        <taxon>Alteromonadales</taxon>
        <taxon>Alteromonadaceae</taxon>
        <taxon>Alteromonas/Salinimonas group</taxon>
        <taxon>Salinimonas</taxon>
    </lineage>
</organism>
<keyword evidence="2" id="KW-1185">Reference proteome</keyword>
<accession>A0A346NMZ6</accession>
<reference evidence="1 2" key="1">
    <citation type="submission" date="2018-08" db="EMBL/GenBank/DDBJ databases">
        <title>Salinimonas sediminis sp. nov., a piezophilic bacterium isolated from a deep-sea sediment sample from the New Britain Trench.</title>
        <authorList>
            <person name="Cao J."/>
        </authorList>
    </citation>
    <scope>NUCLEOTIDE SEQUENCE [LARGE SCALE GENOMIC DNA]</scope>
    <source>
        <strain evidence="1 2">N102</strain>
    </source>
</reference>